<dbReference type="InterPro" id="IPR043519">
    <property type="entry name" value="NT_sf"/>
</dbReference>
<dbReference type="RefSeq" id="WP_246914710.1">
    <property type="nucleotide sequence ID" value="NZ_JALJRB010000040.1"/>
</dbReference>
<comment type="caution">
    <text evidence="1">The sequence shown here is derived from an EMBL/GenBank/DDBJ whole genome shotgun (WGS) entry which is preliminary data.</text>
</comment>
<dbReference type="Proteomes" id="UP001165427">
    <property type="component" value="Unassembled WGS sequence"/>
</dbReference>
<gene>
    <name evidence="1" type="ORF">MRX98_20765</name>
</gene>
<organism evidence="1 2">
    <name type="scientific">Desulfatitalea alkaliphila</name>
    <dbReference type="NCBI Taxonomy" id="2929485"/>
    <lineage>
        <taxon>Bacteria</taxon>
        <taxon>Pseudomonadati</taxon>
        <taxon>Thermodesulfobacteriota</taxon>
        <taxon>Desulfobacteria</taxon>
        <taxon>Desulfobacterales</taxon>
        <taxon>Desulfosarcinaceae</taxon>
        <taxon>Desulfatitalea</taxon>
    </lineage>
</organism>
<evidence type="ECO:0000313" key="2">
    <source>
        <dbReference type="Proteomes" id="UP001165427"/>
    </source>
</evidence>
<evidence type="ECO:0008006" key="3">
    <source>
        <dbReference type="Google" id="ProtNLM"/>
    </source>
</evidence>
<dbReference type="Gene3D" id="3.30.460.40">
    <property type="match status" value="1"/>
</dbReference>
<proteinExistence type="predicted"/>
<name>A0AA41R8L2_9BACT</name>
<evidence type="ECO:0000313" key="1">
    <source>
        <dbReference type="EMBL" id="MCJ8503020.1"/>
    </source>
</evidence>
<protein>
    <recommendedName>
        <fullName evidence="3">Nucleotidyltransferase family protein</fullName>
    </recommendedName>
</protein>
<reference evidence="1" key="1">
    <citation type="submission" date="2022-04" db="EMBL/GenBank/DDBJ databases">
        <title>Desulfatitalea alkaliphila sp. nov., a novel anaerobic sulfate-reducing bacterium isolated from terrestrial mud volcano, Taman Peninsula, Russia.</title>
        <authorList>
            <person name="Khomyakova M.A."/>
            <person name="Merkel A.Y."/>
            <person name="Slobodkin A.I."/>
        </authorList>
    </citation>
    <scope>NUCLEOTIDE SEQUENCE</scope>
    <source>
        <strain evidence="1">M08but</strain>
    </source>
</reference>
<keyword evidence="2" id="KW-1185">Reference proteome</keyword>
<dbReference type="EMBL" id="JALJRB010000040">
    <property type="protein sequence ID" value="MCJ8503020.1"/>
    <property type="molecule type" value="Genomic_DNA"/>
</dbReference>
<dbReference type="SUPFAM" id="SSF81301">
    <property type="entry name" value="Nucleotidyltransferase"/>
    <property type="match status" value="1"/>
</dbReference>
<sequence>MNPTNPHLQNVVTQLCDTLTKAAIPHAMIGAMALGFYGIPRYTADIDLISDARHIESLLSSMQNLGYHCYHQTDFFAQFEALDPKAGQVDFLLMQTAEGRAMLSDSVIIQDEMLGRIPVVQPTDYAILKLMAMANNRDRRMHDGADLSTLIKADAAGLIHHAFTPLNLERIRQFAQRFGMTQLLSPLLP</sequence>
<accession>A0AA41R8L2</accession>
<dbReference type="AlphaFoldDB" id="A0AA41R8L2"/>